<dbReference type="Proteomes" id="UP000199391">
    <property type="component" value="Unassembled WGS sequence"/>
</dbReference>
<dbReference type="FunFam" id="3.40.50.970:FF:000001">
    <property type="entry name" value="Pyruvate dehydrogenase E1 beta subunit"/>
    <property type="match status" value="1"/>
</dbReference>
<evidence type="ECO:0000256" key="3">
    <source>
        <dbReference type="ARBA" id="ARBA00023052"/>
    </source>
</evidence>
<evidence type="ECO:0000259" key="4">
    <source>
        <dbReference type="SMART" id="SM00861"/>
    </source>
</evidence>
<dbReference type="Gene3D" id="3.40.50.920">
    <property type="match status" value="1"/>
</dbReference>
<protein>
    <submittedName>
        <fullName evidence="5">Pyruvate dehydrogenase E1 component beta subunit</fullName>
    </submittedName>
</protein>
<dbReference type="PANTHER" id="PTHR43257:SF2">
    <property type="entry name" value="PYRUVATE DEHYDROGENASE E1 COMPONENT SUBUNIT BETA"/>
    <property type="match status" value="1"/>
</dbReference>
<dbReference type="SMART" id="SM00861">
    <property type="entry name" value="Transket_pyr"/>
    <property type="match status" value="1"/>
</dbReference>
<dbReference type="NCBIfam" id="NF006667">
    <property type="entry name" value="PRK09212.1"/>
    <property type="match status" value="1"/>
</dbReference>
<dbReference type="InterPro" id="IPR033248">
    <property type="entry name" value="Transketolase_C"/>
</dbReference>
<dbReference type="AlphaFoldDB" id="A0A1I7M035"/>
<dbReference type="STRING" id="1035707.SAMN05216552_104540"/>
<dbReference type="InterPro" id="IPR009014">
    <property type="entry name" value="Transketo_C/PFOR_II"/>
</dbReference>
<evidence type="ECO:0000313" key="5">
    <source>
        <dbReference type="EMBL" id="SFV15276.1"/>
    </source>
</evidence>
<organism evidence="5 6">
    <name type="scientific">Pseudoduganella namucuonensis</name>
    <dbReference type="NCBI Taxonomy" id="1035707"/>
    <lineage>
        <taxon>Bacteria</taxon>
        <taxon>Pseudomonadati</taxon>
        <taxon>Pseudomonadota</taxon>
        <taxon>Betaproteobacteria</taxon>
        <taxon>Burkholderiales</taxon>
        <taxon>Oxalobacteraceae</taxon>
        <taxon>Telluria group</taxon>
        <taxon>Pseudoduganella</taxon>
    </lineage>
</organism>
<evidence type="ECO:0000313" key="6">
    <source>
        <dbReference type="Proteomes" id="UP000199391"/>
    </source>
</evidence>
<gene>
    <name evidence="5" type="ORF">SAMN05216552_104540</name>
</gene>
<proteinExistence type="predicted"/>
<reference evidence="6" key="1">
    <citation type="submission" date="2016-10" db="EMBL/GenBank/DDBJ databases">
        <authorList>
            <person name="Varghese N."/>
            <person name="Submissions S."/>
        </authorList>
    </citation>
    <scope>NUCLEOTIDE SEQUENCE [LARGE SCALE GENOMIC DNA]</scope>
    <source>
        <strain evidence="6">CGMCC 1.11014</strain>
    </source>
</reference>
<name>A0A1I7M035_9BURK</name>
<dbReference type="InterPro" id="IPR005475">
    <property type="entry name" value="Transketolase-like_Pyr-bd"/>
</dbReference>
<comment type="cofactor">
    <cofactor evidence="1">
        <name>thiamine diphosphate</name>
        <dbReference type="ChEBI" id="CHEBI:58937"/>
    </cofactor>
</comment>
<dbReference type="InterPro" id="IPR029061">
    <property type="entry name" value="THDP-binding"/>
</dbReference>
<dbReference type="RefSeq" id="WP_229490901.1">
    <property type="nucleotide sequence ID" value="NZ_FPBO01000045.1"/>
</dbReference>
<dbReference type="GO" id="GO:0016491">
    <property type="term" value="F:oxidoreductase activity"/>
    <property type="evidence" value="ECO:0007669"/>
    <property type="project" value="UniProtKB-KW"/>
</dbReference>
<keyword evidence="3" id="KW-0786">Thiamine pyrophosphate</keyword>
<evidence type="ECO:0000256" key="1">
    <source>
        <dbReference type="ARBA" id="ARBA00001964"/>
    </source>
</evidence>
<sequence length="335" mass="35420">MNTSKNATTQAKMTMAQAINMAMDDALALDPAVLVLGEDVADPQGGGVFKCTSGLSTKHGDERVRSTPIAEQAIIGAAVGAALAGMRPVAEIMLMNFMTVAMDQIVNHAAKLRFMTGGQTHVPLTIRTATGAGFGTGGQHGDYLEAWFAHTAGLKVVAPSSPADAYGLLLSCIFDDDPCIFVENMPLYFAPGVAPVRGERIPIGKAKVVREGTDATVISYSRTLNDVVAVADKLAKDNISIEVVDLRTIAPLDFDTVCKSVAKTGRALVAHEAQADFGVGAEIAARLHKELFGRLKAPVGRLGSVRSPVPFSKPLEMAYMPGQDRIFDAIQQVLK</sequence>
<feature type="domain" description="Transketolase-like pyrimidine-binding" evidence="4">
    <location>
        <begin position="13"/>
        <end position="190"/>
    </location>
</feature>
<evidence type="ECO:0000256" key="2">
    <source>
        <dbReference type="ARBA" id="ARBA00023002"/>
    </source>
</evidence>
<dbReference type="SUPFAM" id="SSF52922">
    <property type="entry name" value="TK C-terminal domain-like"/>
    <property type="match status" value="1"/>
</dbReference>
<dbReference type="CDD" id="cd07036">
    <property type="entry name" value="TPP_PYR_E1-PDHc-beta_like"/>
    <property type="match status" value="1"/>
</dbReference>
<dbReference type="Pfam" id="PF02779">
    <property type="entry name" value="Transket_pyr"/>
    <property type="match status" value="1"/>
</dbReference>
<dbReference type="SUPFAM" id="SSF52518">
    <property type="entry name" value="Thiamin diphosphate-binding fold (THDP-binding)"/>
    <property type="match status" value="1"/>
</dbReference>
<dbReference type="EMBL" id="FPBO01000045">
    <property type="protein sequence ID" value="SFV15276.1"/>
    <property type="molecule type" value="Genomic_DNA"/>
</dbReference>
<dbReference type="PANTHER" id="PTHR43257">
    <property type="entry name" value="PYRUVATE DEHYDROGENASE E1 COMPONENT BETA SUBUNIT"/>
    <property type="match status" value="1"/>
</dbReference>
<keyword evidence="6" id="KW-1185">Reference proteome</keyword>
<keyword evidence="5" id="KW-0670">Pyruvate</keyword>
<keyword evidence="2" id="KW-0560">Oxidoreductase</keyword>
<accession>A0A1I7M035</accession>
<dbReference type="Gene3D" id="3.40.50.970">
    <property type="match status" value="1"/>
</dbReference>
<dbReference type="FunFam" id="3.40.50.920:FF:000001">
    <property type="entry name" value="Pyruvate dehydrogenase E1 beta subunit"/>
    <property type="match status" value="1"/>
</dbReference>
<dbReference type="Pfam" id="PF02780">
    <property type="entry name" value="Transketolase_C"/>
    <property type="match status" value="1"/>
</dbReference>